<evidence type="ECO:0000259" key="18">
    <source>
        <dbReference type="Pfam" id="PF00361"/>
    </source>
</evidence>
<evidence type="ECO:0000313" key="23">
    <source>
        <dbReference type="Proteomes" id="UP000249808"/>
    </source>
</evidence>
<feature type="domain" description="NADH:quinone oxidoreductase/Mrp antiporter transmembrane" evidence="18">
    <location>
        <begin position="124"/>
        <end position="410"/>
    </location>
</feature>
<feature type="transmembrane region" description="Helical" evidence="17">
    <location>
        <begin position="30"/>
        <end position="55"/>
    </location>
</feature>
<evidence type="ECO:0000256" key="15">
    <source>
        <dbReference type="ARBA" id="ARBA00031763"/>
    </source>
</evidence>
<dbReference type="InterPro" id="IPR001516">
    <property type="entry name" value="Proton_antipo_N"/>
</dbReference>
<feature type="domain" description="NADH-Ubiquinone oxidoreductase (complex I) chain 5 N-terminal" evidence="19">
    <location>
        <begin position="60"/>
        <end position="108"/>
    </location>
</feature>
<feature type="transmembrane region" description="Helical" evidence="17">
    <location>
        <begin position="698"/>
        <end position="721"/>
    </location>
</feature>
<evidence type="ECO:0000256" key="2">
    <source>
        <dbReference type="ARBA" id="ARBA00008483"/>
    </source>
</evidence>
<feature type="transmembrane region" description="Helical" evidence="17">
    <location>
        <begin position="466"/>
        <end position="485"/>
    </location>
</feature>
<dbReference type="GO" id="GO:0005886">
    <property type="term" value="C:plasma membrane"/>
    <property type="evidence" value="ECO:0007669"/>
    <property type="project" value="UniProtKB-SubCell"/>
</dbReference>
<evidence type="ECO:0000256" key="11">
    <source>
        <dbReference type="ARBA" id="ARBA00023053"/>
    </source>
</evidence>
<organism evidence="22 23">
    <name type="scientific">Macrococcus epidermidis</name>
    <dbReference type="NCBI Taxonomy" id="1902580"/>
    <lineage>
        <taxon>Bacteria</taxon>
        <taxon>Bacillati</taxon>
        <taxon>Bacillota</taxon>
        <taxon>Bacilli</taxon>
        <taxon>Bacillales</taxon>
        <taxon>Staphylococcaceae</taxon>
        <taxon>Macrococcus</taxon>
    </lineage>
</organism>
<keyword evidence="13 17" id="KW-0472">Membrane</keyword>
<feature type="transmembrane region" description="Helical" evidence="17">
    <location>
        <begin position="760"/>
        <end position="777"/>
    </location>
</feature>
<feature type="transmembrane region" description="Helical" evidence="17">
    <location>
        <begin position="107"/>
        <end position="124"/>
    </location>
</feature>
<keyword evidence="7" id="KW-1003">Cell membrane</keyword>
<feature type="transmembrane region" description="Helical" evidence="17">
    <location>
        <begin position="131"/>
        <end position="150"/>
    </location>
</feature>
<feature type="domain" description="MrpA C-terminal/MbhD" evidence="20">
    <location>
        <begin position="624"/>
        <end position="688"/>
    </location>
</feature>
<feature type="transmembrane region" description="Helical" evidence="17">
    <location>
        <begin position="520"/>
        <end position="540"/>
    </location>
</feature>
<keyword evidence="11" id="KW-0915">Sodium</keyword>
<evidence type="ECO:0000313" key="22">
    <source>
        <dbReference type="EMBL" id="RAK46204.1"/>
    </source>
</evidence>
<feature type="transmembrane region" description="Helical" evidence="17">
    <location>
        <begin position="75"/>
        <end position="95"/>
    </location>
</feature>
<feature type="transmembrane region" description="Helical" evidence="17">
    <location>
        <begin position="326"/>
        <end position="355"/>
    </location>
</feature>
<feature type="transmembrane region" description="Helical" evidence="17">
    <location>
        <begin position="665"/>
        <end position="686"/>
    </location>
</feature>
<evidence type="ECO:0000256" key="8">
    <source>
        <dbReference type="ARBA" id="ARBA00022692"/>
    </source>
</evidence>
<comment type="similarity">
    <text evidence="2">Belongs to the CPA3 antiporters (TC 2.A.63) subunit A family.</text>
</comment>
<protein>
    <recommendedName>
        <fullName evidence="4">Na(+)/H(+) antiporter subunit A1</fullName>
    </recommendedName>
    <alternativeName>
        <fullName evidence="15">Mnh complex subunit A1</fullName>
    </alternativeName>
</protein>
<dbReference type="PRINTS" id="PR01434">
    <property type="entry name" value="NADHDHGNASE5"/>
</dbReference>
<dbReference type="InterPro" id="IPR005663">
    <property type="entry name" value="MrpA/MnhA1/PhaAB"/>
</dbReference>
<feature type="transmembrane region" description="Helical" evidence="17">
    <location>
        <begin position="295"/>
        <end position="314"/>
    </location>
</feature>
<dbReference type="Pfam" id="PF00361">
    <property type="entry name" value="Proton_antipo_M"/>
    <property type="match status" value="1"/>
</dbReference>
<dbReference type="InterPro" id="IPR001750">
    <property type="entry name" value="ND/Mrp_TM"/>
</dbReference>
<comment type="caution">
    <text evidence="22">The sequence shown here is derived from an EMBL/GenBank/DDBJ whole genome shotgun (WGS) entry which is preliminary data.</text>
</comment>
<accession>A0A327ZXG6</accession>
<dbReference type="Pfam" id="PF20501">
    <property type="entry name" value="MbhE"/>
    <property type="match status" value="1"/>
</dbReference>
<gene>
    <name evidence="22" type="ORF">BHU61_01785</name>
</gene>
<proteinExistence type="inferred from homology"/>
<keyword evidence="9" id="KW-0375">Hydrogen ion transport</keyword>
<keyword evidence="23" id="KW-1185">Reference proteome</keyword>
<evidence type="ECO:0000256" key="5">
    <source>
        <dbReference type="ARBA" id="ARBA00022448"/>
    </source>
</evidence>
<evidence type="ECO:0000259" key="21">
    <source>
        <dbReference type="Pfam" id="PF20501"/>
    </source>
</evidence>
<reference evidence="22 23" key="1">
    <citation type="journal article" date="2018" name="Front. Microbiol.">
        <title>Description and Comparative Genomics of Macrococcus caseolyticus subsp. hominis subsp. nov., Macrococcus goetzii sp. nov., Macrococcus epidermidis sp. nov., and Macrococcus bohemicus sp. nov., Novel Macrococci From Human Clinical Material With Virulence Potential and Suspected Uptake of Foreign DNA by Natural Transformation.</title>
        <authorList>
            <person name="Maslanova I."/>
            <person name="Wertheimer Z."/>
            <person name="Sedlacek I."/>
            <person name="Svec P."/>
            <person name="Indrakova A."/>
            <person name="Kovarovic V."/>
            <person name="Schumann P."/>
            <person name="Sproer C."/>
            <person name="Kralova S."/>
            <person name="Sedo O."/>
            <person name="Kristofova L."/>
            <person name="Vrbovska V."/>
            <person name="Fuzik T."/>
            <person name="Petras P."/>
            <person name="Zdrahal Z."/>
            <person name="Ruzickova V."/>
            <person name="Doskar J."/>
            <person name="Pantucek R."/>
        </authorList>
    </citation>
    <scope>NUCLEOTIDE SEQUENCE [LARGE SCALE GENOMIC DNA]</scope>
    <source>
        <strain evidence="22 23">01/688</strain>
    </source>
</reference>
<evidence type="ECO:0000256" key="17">
    <source>
        <dbReference type="SAM" id="Phobius"/>
    </source>
</evidence>
<dbReference type="Pfam" id="PF00662">
    <property type="entry name" value="Proton_antipo_N"/>
    <property type="match status" value="1"/>
</dbReference>
<feature type="transmembrane region" description="Helical" evidence="17">
    <location>
        <begin position="575"/>
        <end position="600"/>
    </location>
</feature>
<dbReference type="RefSeq" id="WP_111714353.1">
    <property type="nucleotide sequence ID" value="NZ_JBHSSR010000001.1"/>
</dbReference>
<dbReference type="InterPro" id="IPR050616">
    <property type="entry name" value="CPA3_Na-H_Antiporter_A"/>
</dbReference>
<dbReference type="Proteomes" id="UP000249808">
    <property type="component" value="Unassembled WGS sequence"/>
</dbReference>
<dbReference type="PRINTS" id="PR01435">
    <property type="entry name" value="NPOXDRDTASE5"/>
</dbReference>
<comment type="subcellular location">
    <subcellularLocation>
        <location evidence="1">Cell membrane</location>
        <topology evidence="1">Multi-pass membrane protein</topology>
    </subcellularLocation>
    <subcellularLocation>
        <location evidence="16">Membrane</location>
        <topology evidence="16">Multi-pass membrane protein</topology>
    </subcellularLocation>
</comment>
<evidence type="ECO:0000256" key="6">
    <source>
        <dbReference type="ARBA" id="ARBA00022449"/>
    </source>
</evidence>
<dbReference type="NCBIfam" id="NF009285">
    <property type="entry name" value="PRK12645.1"/>
    <property type="match status" value="1"/>
</dbReference>
<sequence>MTLWIVLLPFIAALFPIILQKQLRTIHTGWFVLPIPVIASIFFISKLSSLGQTLFEKNNWMSRVGLNLNFKIDGISLLFALLISVIGMLVVFYSISYLSKREELGKFYTYLLLFMGAMFGVVLSDNILALYMFWELTSISSFLLISFWYFKEKSIQGALKSMLITVFGGLMLLGAIAILVSITHTTSVDAMIQNANIIQHHKLFPLAIVLILLAAFTKSAQFPFHIWLPDAMEAPTPVSAYLHSATMVKAGIYLVARFTPIFAVSNMWTNSLIFIGLFTMCFASMKAVNQKDLKGILAFSTISQLGLIMSLLGFGSFALKNNHNELFIIAVTASVFHILNHASFKGALFMAVGIIDHEAGSRDIRKLNGLLTLMPVTFTIAVLGLLSMAGVPPFNGFLSKEMFITSVLNAVNSSFSGQPILSSISLILMFIGSMFTFIYCIKLIIDIFFGSPKDNSTEKAPHEAPKLLLASPIVLISIMVVISLVPNMFLPLLSAATNSILNQSVHIEHIHHFHGFNAPLFITLAIIIFGALLVATFKYWEKIYTILPAQFSLNRGYDMLLAQSQKKSKMINQFLVLRTIRFSMSAILLTLIIMTIYVFINNPIQINFESLGSIQPYELILVGIILIAIVMILKSKSRLFSIIMLSAIGYSIALLFVFFDAPDLALTQLAIETISTALFLMCFYHLPRQYRHEESSRFKISNFVIALLSGICVTIIALAAYSNKFYPSIAEYYIKNVYELAAGKNMVNVILVDFRGFDTLFESSVLGIAGIGIYTLIRLRQNRGDNNEKAK</sequence>
<keyword evidence="8 16" id="KW-0812">Transmembrane</keyword>
<evidence type="ECO:0000256" key="1">
    <source>
        <dbReference type="ARBA" id="ARBA00004651"/>
    </source>
</evidence>
<keyword evidence="6" id="KW-0050">Antiport</keyword>
<feature type="transmembrane region" description="Helical" evidence="17">
    <location>
        <begin position="639"/>
        <end position="659"/>
    </location>
</feature>
<dbReference type="InterPro" id="IPR046806">
    <property type="entry name" value="MrpA_C/MbhE"/>
</dbReference>
<feature type="transmembrane region" description="Helical" evidence="17">
    <location>
        <begin position="420"/>
        <end position="445"/>
    </location>
</feature>
<name>A0A327ZXG6_9STAP</name>
<dbReference type="NCBIfam" id="TIGR00940">
    <property type="entry name" value="2a6301s01"/>
    <property type="match status" value="1"/>
</dbReference>
<keyword evidence="14" id="KW-0739">Sodium transport</keyword>
<dbReference type="InterPro" id="IPR025383">
    <property type="entry name" value="MrpA_C/MbhD"/>
</dbReference>
<evidence type="ECO:0000256" key="9">
    <source>
        <dbReference type="ARBA" id="ARBA00022781"/>
    </source>
</evidence>
<feature type="transmembrane region" description="Helical" evidence="17">
    <location>
        <begin position="612"/>
        <end position="632"/>
    </location>
</feature>
<dbReference type="GO" id="GO:0006814">
    <property type="term" value="P:sodium ion transport"/>
    <property type="evidence" value="ECO:0007669"/>
    <property type="project" value="UniProtKB-KW"/>
</dbReference>
<evidence type="ECO:0000259" key="19">
    <source>
        <dbReference type="Pfam" id="PF00662"/>
    </source>
</evidence>
<dbReference type="GO" id="GO:1902600">
    <property type="term" value="P:proton transmembrane transport"/>
    <property type="evidence" value="ECO:0007669"/>
    <property type="project" value="UniProtKB-KW"/>
</dbReference>
<evidence type="ECO:0000256" key="3">
    <source>
        <dbReference type="ARBA" id="ARBA00011568"/>
    </source>
</evidence>
<evidence type="ECO:0000256" key="4">
    <source>
        <dbReference type="ARBA" id="ARBA00018316"/>
    </source>
</evidence>
<feature type="transmembrane region" description="Helical" evidence="17">
    <location>
        <begin position="203"/>
        <end position="228"/>
    </location>
</feature>
<keyword evidence="12" id="KW-0406">Ion transport</keyword>
<keyword evidence="10 17" id="KW-1133">Transmembrane helix</keyword>
<evidence type="ECO:0000256" key="7">
    <source>
        <dbReference type="ARBA" id="ARBA00022475"/>
    </source>
</evidence>
<comment type="subunit">
    <text evidence="3">May form a heterooligomeric complex that consists of seven subunits: mnhA1, mnhB1, mnhC1, mnhD1, mnhE1, mnhF1 and mnhG1.</text>
</comment>
<keyword evidence="5" id="KW-0813">Transport</keyword>
<evidence type="ECO:0000256" key="16">
    <source>
        <dbReference type="RuleBase" id="RU000320"/>
    </source>
</evidence>
<evidence type="ECO:0000256" key="14">
    <source>
        <dbReference type="ARBA" id="ARBA00023201"/>
    </source>
</evidence>
<evidence type="ECO:0000256" key="13">
    <source>
        <dbReference type="ARBA" id="ARBA00023136"/>
    </source>
</evidence>
<dbReference type="Pfam" id="PF13244">
    <property type="entry name" value="MbhD"/>
    <property type="match status" value="1"/>
</dbReference>
<dbReference type="GO" id="GO:0015297">
    <property type="term" value="F:antiporter activity"/>
    <property type="evidence" value="ECO:0007669"/>
    <property type="project" value="UniProtKB-KW"/>
</dbReference>
<dbReference type="PANTHER" id="PTHR43373:SF1">
    <property type="entry name" value="NA(+)_H(+) ANTIPORTER SUBUNIT A"/>
    <property type="match status" value="1"/>
</dbReference>
<feature type="domain" description="MrpA C-terminal/MbhE" evidence="21">
    <location>
        <begin position="701"/>
        <end position="778"/>
    </location>
</feature>
<dbReference type="EMBL" id="PZJH01000001">
    <property type="protein sequence ID" value="RAK46204.1"/>
    <property type="molecule type" value="Genomic_DNA"/>
</dbReference>
<feature type="transmembrane region" description="Helical" evidence="17">
    <location>
        <begin position="261"/>
        <end position="283"/>
    </location>
</feature>
<evidence type="ECO:0000256" key="12">
    <source>
        <dbReference type="ARBA" id="ARBA00023065"/>
    </source>
</evidence>
<dbReference type="PANTHER" id="PTHR43373">
    <property type="entry name" value="NA(+)/H(+) ANTIPORTER SUBUNIT"/>
    <property type="match status" value="1"/>
</dbReference>
<feature type="transmembrane region" description="Helical" evidence="17">
    <location>
        <begin position="162"/>
        <end position="182"/>
    </location>
</feature>
<feature type="transmembrane region" description="Helical" evidence="17">
    <location>
        <begin position="367"/>
        <end position="389"/>
    </location>
</feature>
<evidence type="ECO:0000259" key="20">
    <source>
        <dbReference type="Pfam" id="PF13244"/>
    </source>
</evidence>
<evidence type="ECO:0000256" key="10">
    <source>
        <dbReference type="ARBA" id="ARBA00022989"/>
    </source>
</evidence>
<dbReference type="AlphaFoldDB" id="A0A327ZXG6"/>